<keyword evidence="2" id="KW-1185">Reference proteome</keyword>
<sequence length="2573" mass="281861">MQTDDDPIAVVGFSLRFPQDADSTESFWEMLSQGKNAMTDFPSSKFNIDAFHGRKGAMNGTMPLRGGHFLNGDLGLFDAPFFSITPAEAEAMDPQQRIMLETSYRALENSGIPITRCRGSRTSVYTATFTDDYKSVLMDAPDNLPQCAATGLSGSMLANRISWFYDFKGPSMNLDSACSSSLSALHIACGDLHNGTSQMALVGGCNLVFHPDFMLIMSNMGFLSSDSRCQSFDHKANGYARGDGFGVVVLKKLSAAVKDGDTIRAVIRATGLNQDGRTPGGITQPSGVAQQALIEETFARARLDMRPVRFFEAHGTGTALGDPTEAGAIGRSFREFRSDEEPLYVGAVKSNIGHLEGGSGMAGLLKTILMLERGVILPNAGLEKVNPRINTRNLRIRFPTVSMPWPDSGLRRACVNSFGFGGSNAVVVLDDALHYLEERGIDGLHRTTDIEDIEHERPLKRPRLEGPSRSTDTIQLPQLLAWSAADETTLNTVLDSFNDFVRPGKRQASPSSLIPEMAYTLTAKRTHHVWRSYAVTENSEDLGSLEKWSAKPTKANSEPGSVAFVFTGQGAQYPRMGHGLLAFPFFQSRLTEIEKILHGLGYGCSLREFLSNPKSPMNEPEHSQTVTTAIQIAIVDFLKSVDVVPAAVVGHSSGEIAAAYCAGVVSDVTALTIAFHRGRLAQKLPKLHFAPQGMLAVAMSETDIKPIIDRLSEYTETPRVQIGCHNSPQSLTLTGDADQLALIQKWLEEGKHFCRKLRVNIAYHSIFMEAVKEEYRLALSHIDRDPVQRDQIPMISSVTGTIARPRMLCDPDYWVQNLASQVRFSPAVSLLAVQSGKPPRKQLTSKKPQTLSGINMLVEIGPHSTLQGPLKEILTKARAQGRFNYTATLNRQKDASRAILEAVGRLWGFGYPVNLLKANGIDNAAPRPVLTDLPEYPFNHSKSYWFEDRQSSSFRFRKHLPHELLGTLTVDSTAQDSRWRNIIDLEKLPWLEDHQISGDILLPGAAMLSMAIEGVRQLYSSSDITITGFDIRDIHFLNALQVPPTSPGIETQVSLTKQKTVSSDVQPWYKFRILTYTSEWLEHCRGSIRPQVQAIDPARYNAELLSIIRGCTEDAQITRVYNSIRDNGVNYGPIFQTLSDVRIDKNGAAVAHVRPFSNDARIIESANVDLKPYVMHPSVLDGLFQLVFPALNEGGARDIPAMVPSYVRKLFISADASSSGRTAPLRASTRSALNGFRGTQSNVVVMSEAGDKVLSYMDGYQTTFVSQTEGLGSSDDKDKHLLSYLKWQPDVTLMDNEQLAQLCAQATPKPGSTLSGFDSRLSLLMRSYVHEIQEALHPSWPDGIPRQLAGYITDETHVKDSENAFMRPKTNGIHDPSTRVALEEEIRAANKTGEFYVSRGQQLLNFLQQGTTFSHPETQESQDETIQAYLNERLASEHLGKPLEVFLSALAHKNPLMKIMDIGGGWQDNAPCAEILSKSGQALWAQYDYTERRPGDLKRAEEQLSGMSDRVQFKVLDIENDPVEQGFDESSYDIVVATSLLHSTPDLSNALRNIRKILKPGGHLILFGVIASPQLRTVLATTLLSTWGRAPNSGRTLGGSYSKESLHRHLAENAYNGLDFIIPGSSEHCDTSFVVASANDTAPRPKEELPSRLAILTDGVTSSQQTFATRLKMHLETTAKEVQVDIYTFSEFVSTADAHGRFCISLLEYEHPFFADIESEDFDRLKTALSITDAILWVTRDAKRSDSPEYHLVDGFSRSLRSENGTLKFVRLALDGSLSKRVDDGLGSVMTVLQQANSSALDEMEFEYEERDGFLQIPRVVQTPDMNKTHEAKITPFQEQEVQVGDMPLTAVMKTPGIINSIGYEETGDADADGSLEADEILIEVRAVGVSAEDYNIALGRNSDEAIFSECAGIVRQVGSDSGFTVGDKVFARTPGACTTGLKCKASCAARLPAGSVSFLEAAALPTAGVTALHALTGVANLSGGETVLVHHAASSIGQIAVQIAQHLGARVISTVDTEKESTLLRETYHIEANCVLSRHDPELPQRIAALTARGVDVALNFEPGDDLDHCIEALAPFGRLVNVGLSRSIPSDHLVEEMATRCITNSTFNISSLQRHRPLLVQKHLEGLASLISSGAIKVAAPLLAFPAAQLDQALQQLQKGQQNMGKVVLDLRPKQIVTARVRNHPSYTFDANATYVIAGGFGGLGRNVCRWMVSRGARNLMIFSRSGVRTQSSRQLIEELTASGASVQAPACDITQAEDLQRVLVQYGPKMPPIRGCIQCTMVLRDAIFTNMTHSDFITGTHPKTHGSWNLHAQLPSGMDFFILFSSVSGILGATSQANYCAGNTYKDALARYRTRLGEKAISIDLGMMVSEGVVAETDGMLDSLRRLGYFKDVSPTDLLALLDHYCDPTRPIPSPHSDEAQIVVGIENPAGMAHKGLEVPHWMSRPIFKHFQLIQADGQSSGNGSGKTTQQQPDAQSILQQSASVEEAGAHIAEWLVKKLSQILGIPVVEISPQKPIHVNGINSLVAVELRNWFEKRMGADIAVFEILGSMAITQLSLYAAEKTRFRQGV</sequence>
<name>A0ACC3AZ22_9EURO</name>
<protein>
    <submittedName>
        <fullName evidence="1">Type I Iterative Polyketide synthase (PKS)</fullName>
    </submittedName>
</protein>
<dbReference type="EMBL" id="JAOPJF010000042">
    <property type="protein sequence ID" value="KAK1143254.1"/>
    <property type="molecule type" value="Genomic_DNA"/>
</dbReference>
<organism evidence="1 2">
    <name type="scientific">Aspergillus melleus</name>
    <dbReference type="NCBI Taxonomy" id="138277"/>
    <lineage>
        <taxon>Eukaryota</taxon>
        <taxon>Fungi</taxon>
        <taxon>Dikarya</taxon>
        <taxon>Ascomycota</taxon>
        <taxon>Pezizomycotina</taxon>
        <taxon>Eurotiomycetes</taxon>
        <taxon>Eurotiomycetidae</taxon>
        <taxon>Eurotiales</taxon>
        <taxon>Aspergillaceae</taxon>
        <taxon>Aspergillus</taxon>
        <taxon>Aspergillus subgen. Circumdati</taxon>
    </lineage>
</organism>
<dbReference type="Proteomes" id="UP001177260">
    <property type="component" value="Unassembled WGS sequence"/>
</dbReference>
<accession>A0ACC3AZ22</accession>
<comment type="caution">
    <text evidence="1">The sequence shown here is derived from an EMBL/GenBank/DDBJ whole genome shotgun (WGS) entry which is preliminary data.</text>
</comment>
<evidence type="ECO:0000313" key="2">
    <source>
        <dbReference type="Proteomes" id="UP001177260"/>
    </source>
</evidence>
<evidence type="ECO:0000313" key="1">
    <source>
        <dbReference type="EMBL" id="KAK1143254.1"/>
    </source>
</evidence>
<reference evidence="1 2" key="1">
    <citation type="journal article" date="2023" name="ACS Omega">
        <title>Identification of the Neoaspergillic Acid Biosynthesis Gene Cluster by Establishing an In Vitro CRISPR-Ribonucleoprotein Genetic System in Aspergillus melleus.</title>
        <authorList>
            <person name="Yuan B."/>
            <person name="Grau M.F."/>
            <person name="Murata R.M."/>
            <person name="Torok T."/>
            <person name="Venkateswaran K."/>
            <person name="Stajich J.E."/>
            <person name="Wang C.C.C."/>
        </authorList>
    </citation>
    <scope>NUCLEOTIDE SEQUENCE [LARGE SCALE GENOMIC DNA]</scope>
    <source>
        <strain evidence="1 2">IMV 1140</strain>
    </source>
</reference>
<proteinExistence type="predicted"/>
<gene>
    <name evidence="1" type="ORF">N8T08_006954</name>
</gene>